<gene>
    <name evidence="1" type="ORF">T01_11631</name>
</gene>
<reference evidence="1 2" key="1">
    <citation type="submission" date="2015-01" db="EMBL/GenBank/DDBJ databases">
        <title>Evolution of Trichinella species and genotypes.</title>
        <authorList>
            <person name="Korhonen P.K."/>
            <person name="Edoardo P."/>
            <person name="Giuseppe L.R."/>
            <person name="Gasser R.B."/>
        </authorList>
    </citation>
    <scope>NUCLEOTIDE SEQUENCE [LARGE SCALE GENOMIC DNA]</scope>
    <source>
        <strain evidence="1">ISS3</strain>
    </source>
</reference>
<name>A0A0V1BGQ5_TRISP</name>
<dbReference type="Proteomes" id="UP000054776">
    <property type="component" value="Unassembled WGS sequence"/>
</dbReference>
<dbReference type="EMBL" id="JYDH01000044">
    <property type="protein sequence ID" value="KRY36309.1"/>
    <property type="molecule type" value="Genomic_DNA"/>
</dbReference>
<dbReference type="InParanoid" id="A0A0V1BGQ5"/>
<accession>A0A0V1BGQ5</accession>
<comment type="caution">
    <text evidence="1">The sequence shown here is derived from an EMBL/GenBank/DDBJ whole genome shotgun (WGS) entry which is preliminary data.</text>
</comment>
<proteinExistence type="predicted"/>
<organism evidence="1 2">
    <name type="scientific">Trichinella spiralis</name>
    <name type="common">Trichina worm</name>
    <dbReference type="NCBI Taxonomy" id="6334"/>
    <lineage>
        <taxon>Eukaryota</taxon>
        <taxon>Metazoa</taxon>
        <taxon>Ecdysozoa</taxon>
        <taxon>Nematoda</taxon>
        <taxon>Enoplea</taxon>
        <taxon>Dorylaimia</taxon>
        <taxon>Trichinellida</taxon>
        <taxon>Trichinellidae</taxon>
        <taxon>Trichinella</taxon>
    </lineage>
</organism>
<protein>
    <submittedName>
        <fullName evidence="1">Uncharacterized protein</fullName>
    </submittedName>
</protein>
<evidence type="ECO:0000313" key="1">
    <source>
        <dbReference type="EMBL" id="KRY36309.1"/>
    </source>
</evidence>
<keyword evidence="2" id="KW-1185">Reference proteome</keyword>
<sequence length="49" mass="5421">MALWGPNLLICCGNKIWLSKFLLRTGFSPRNHYLTGGALNYGSNHASNL</sequence>
<evidence type="ECO:0000313" key="2">
    <source>
        <dbReference type="Proteomes" id="UP000054776"/>
    </source>
</evidence>
<dbReference type="AlphaFoldDB" id="A0A0V1BGQ5"/>